<dbReference type="PANTHER" id="PTHR14387:SF7">
    <property type="entry name" value="THYROID ADENOMA-ASSOCIATED PROTEIN"/>
    <property type="match status" value="1"/>
</dbReference>
<comment type="caution">
    <text evidence="2">The sequence shown here is derived from an EMBL/GenBank/DDBJ whole genome shotgun (WGS) entry which is preliminary data.</text>
</comment>
<dbReference type="AlphaFoldDB" id="A0A3M7Q5W0"/>
<feature type="non-terminal residue" evidence="2">
    <location>
        <position position="1"/>
    </location>
</feature>
<reference evidence="2 3" key="1">
    <citation type="journal article" date="2018" name="Sci. Rep.">
        <title>Genomic signatures of local adaptation to the degree of environmental predictability in rotifers.</title>
        <authorList>
            <person name="Franch-Gras L."/>
            <person name="Hahn C."/>
            <person name="Garcia-Roger E.M."/>
            <person name="Carmona M.J."/>
            <person name="Serra M."/>
            <person name="Gomez A."/>
        </authorList>
    </citation>
    <scope>NUCLEOTIDE SEQUENCE [LARGE SCALE GENOMIC DNA]</scope>
    <source>
        <strain evidence="2">HYR1</strain>
    </source>
</reference>
<sequence length="472" mass="54879">QANLFYENEIEKSFKINWQSNSKLNALILLVENGCNIETISKLNQDLPADLIDSITERSSACLVADLYSKLFKAFRENSCDLDHWASQWWKPVFNCLESDNKIRKSYIYEYLLLRVMKLYPDGIHYCQKLSKNFSTIISCTKVTRTLGHLNMNSAGKNLFGNLDAVILEKALVHNDQQTRLDSLALLCENPKTTEPIQEIEFELIKKFLYFNSDVQSASYRQTVNTSMKRLFFRFKDSWLSVCRLDFRSKNNSAQSNGQFPKLNELYKNFIQWLFDFIFDSIHLDSTFAKRNQNLLLFSLFIEIIGTRLTDANNNQSEICFDFQRIFDRKRLLTLIECLWDTYTINKNLVLDLLIKIESQIFDQYGFSMEDYFRVAIRLLSSRKPIDSMTSVYLMLFVQSKTNVSSIDTLSRISPKTCYSKTVNMFLAQSVLDEFKIHCKTATQNLLLAALQKPVYGPLAAIRNLLTQSIKE</sequence>
<dbReference type="PANTHER" id="PTHR14387">
    <property type="entry name" value="THADA/DEATH RECEPTOR INTERACTING PROTEIN"/>
    <property type="match status" value="1"/>
</dbReference>
<keyword evidence="3" id="KW-1185">Reference proteome</keyword>
<organism evidence="2 3">
    <name type="scientific">Brachionus plicatilis</name>
    <name type="common">Marine rotifer</name>
    <name type="synonym">Brachionus muelleri</name>
    <dbReference type="NCBI Taxonomy" id="10195"/>
    <lineage>
        <taxon>Eukaryota</taxon>
        <taxon>Metazoa</taxon>
        <taxon>Spiralia</taxon>
        <taxon>Gnathifera</taxon>
        <taxon>Rotifera</taxon>
        <taxon>Eurotatoria</taxon>
        <taxon>Monogononta</taxon>
        <taxon>Pseudotrocha</taxon>
        <taxon>Ploima</taxon>
        <taxon>Brachionidae</taxon>
        <taxon>Brachionus</taxon>
    </lineage>
</organism>
<dbReference type="STRING" id="10195.A0A3M7Q5W0"/>
<protein>
    <submittedName>
        <fullName evidence="2">Thyroid adenoma-associated</fullName>
    </submittedName>
</protein>
<dbReference type="GO" id="GO:0030488">
    <property type="term" value="P:tRNA methylation"/>
    <property type="evidence" value="ECO:0007669"/>
    <property type="project" value="TreeGrafter"/>
</dbReference>
<evidence type="ECO:0000259" key="1">
    <source>
        <dbReference type="Pfam" id="PF25150"/>
    </source>
</evidence>
<dbReference type="Pfam" id="PF25150">
    <property type="entry name" value="TPR_Trm732"/>
    <property type="match status" value="1"/>
</dbReference>
<dbReference type="InterPro" id="IPR051954">
    <property type="entry name" value="tRNA_methyltransferase_THADA"/>
</dbReference>
<accession>A0A3M7Q5W0</accession>
<dbReference type="InterPro" id="IPR056843">
    <property type="entry name" value="THADA-like_TPR"/>
</dbReference>
<proteinExistence type="predicted"/>
<gene>
    <name evidence="2" type="ORF">BpHYR1_018273</name>
</gene>
<dbReference type="OrthoDB" id="73997at2759"/>
<dbReference type="Proteomes" id="UP000276133">
    <property type="component" value="Unassembled WGS sequence"/>
</dbReference>
<evidence type="ECO:0000313" key="2">
    <source>
        <dbReference type="EMBL" id="RNA06826.1"/>
    </source>
</evidence>
<dbReference type="GO" id="GO:0005829">
    <property type="term" value="C:cytosol"/>
    <property type="evidence" value="ECO:0007669"/>
    <property type="project" value="TreeGrafter"/>
</dbReference>
<feature type="domain" description="tRNA (32-2'-O)-methyltransferase regulator THADA-like TPR repeats region" evidence="1">
    <location>
        <begin position="85"/>
        <end position="347"/>
    </location>
</feature>
<dbReference type="EMBL" id="REGN01007272">
    <property type="protein sequence ID" value="RNA06826.1"/>
    <property type="molecule type" value="Genomic_DNA"/>
</dbReference>
<name>A0A3M7Q5W0_BRAPC</name>
<evidence type="ECO:0000313" key="3">
    <source>
        <dbReference type="Proteomes" id="UP000276133"/>
    </source>
</evidence>